<dbReference type="InterPro" id="IPR017871">
    <property type="entry name" value="ABC_transporter-like_CS"/>
</dbReference>
<dbReference type="SMART" id="SM00382">
    <property type="entry name" value="AAA"/>
    <property type="match status" value="2"/>
</dbReference>
<dbReference type="PROSITE" id="PS00211">
    <property type="entry name" value="ABC_TRANSPORTER_1"/>
    <property type="match status" value="2"/>
</dbReference>
<organism evidence="5">
    <name type="scientific">Nakamurella sp. A5-74</name>
    <dbReference type="NCBI Taxonomy" id="3158264"/>
    <lineage>
        <taxon>Bacteria</taxon>
        <taxon>Bacillati</taxon>
        <taxon>Actinomycetota</taxon>
        <taxon>Actinomycetes</taxon>
        <taxon>Nakamurellales</taxon>
        <taxon>Nakamurellaceae</taxon>
        <taxon>Nakamurella</taxon>
    </lineage>
</organism>
<dbReference type="GO" id="GO:0005886">
    <property type="term" value="C:plasma membrane"/>
    <property type="evidence" value="ECO:0007669"/>
    <property type="project" value="TreeGrafter"/>
</dbReference>
<reference evidence="5" key="1">
    <citation type="submission" date="2024-05" db="EMBL/GenBank/DDBJ databases">
        <authorList>
            <person name="Cai S.Y."/>
            <person name="Jin L.M."/>
            <person name="Li H.R."/>
        </authorList>
    </citation>
    <scope>NUCLEOTIDE SEQUENCE</scope>
    <source>
        <strain evidence="5">A5-74</strain>
    </source>
</reference>
<accession>A0AAU8DUA5</accession>
<keyword evidence="1" id="KW-0547">Nucleotide-binding</keyword>
<dbReference type="AlphaFoldDB" id="A0AAU8DUA5"/>
<dbReference type="Gene3D" id="3.40.50.300">
    <property type="entry name" value="P-loop containing nucleotide triphosphate hydrolases"/>
    <property type="match status" value="2"/>
</dbReference>
<evidence type="ECO:0000313" key="5">
    <source>
        <dbReference type="EMBL" id="XCG65538.1"/>
    </source>
</evidence>
<dbReference type="InterPro" id="IPR003593">
    <property type="entry name" value="AAA+_ATPase"/>
</dbReference>
<evidence type="ECO:0000256" key="1">
    <source>
        <dbReference type="ARBA" id="ARBA00022741"/>
    </source>
</evidence>
<evidence type="ECO:0000256" key="3">
    <source>
        <dbReference type="SAM" id="MobiDB-lite"/>
    </source>
</evidence>
<protein>
    <submittedName>
        <fullName evidence="5">ATP-binding cassette domain-containing protein</fullName>
    </submittedName>
</protein>
<dbReference type="GO" id="GO:0016887">
    <property type="term" value="F:ATP hydrolysis activity"/>
    <property type="evidence" value="ECO:0007669"/>
    <property type="project" value="InterPro"/>
</dbReference>
<proteinExistence type="predicted"/>
<dbReference type="RefSeq" id="WP_353651143.1">
    <property type="nucleotide sequence ID" value="NZ_CP159218.1"/>
</dbReference>
<name>A0AAU8DUA5_9ACTN</name>
<dbReference type="InterPro" id="IPR015854">
    <property type="entry name" value="ABC_transpr_LolD-like"/>
</dbReference>
<gene>
    <name evidence="5" type="ORF">ABLG96_09805</name>
</gene>
<dbReference type="SUPFAM" id="SSF52540">
    <property type="entry name" value="P-loop containing nucleoside triphosphate hydrolases"/>
    <property type="match status" value="2"/>
</dbReference>
<evidence type="ECO:0000259" key="4">
    <source>
        <dbReference type="PROSITE" id="PS50893"/>
    </source>
</evidence>
<dbReference type="Pfam" id="PF00005">
    <property type="entry name" value="ABC_tran"/>
    <property type="match status" value="2"/>
</dbReference>
<keyword evidence="2 5" id="KW-0067">ATP-binding</keyword>
<dbReference type="InterPro" id="IPR027417">
    <property type="entry name" value="P-loop_NTPase"/>
</dbReference>
<dbReference type="InterPro" id="IPR003439">
    <property type="entry name" value="ABC_transporter-like_ATP-bd"/>
</dbReference>
<dbReference type="PANTHER" id="PTHR24220">
    <property type="entry name" value="IMPORT ATP-BINDING PROTEIN"/>
    <property type="match status" value="1"/>
</dbReference>
<feature type="region of interest" description="Disordered" evidence="3">
    <location>
        <begin position="244"/>
        <end position="287"/>
    </location>
</feature>
<feature type="domain" description="ABC transporter" evidence="4">
    <location>
        <begin position="300"/>
        <end position="510"/>
    </location>
</feature>
<evidence type="ECO:0000256" key="2">
    <source>
        <dbReference type="ARBA" id="ARBA00022840"/>
    </source>
</evidence>
<dbReference type="EMBL" id="CP159218">
    <property type="protein sequence ID" value="XCG65538.1"/>
    <property type="molecule type" value="Genomic_DNA"/>
</dbReference>
<feature type="domain" description="ABC transporter" evidence="4">
    <location>
        <begin position="22"/>
        <end position="262"/>
    </location>
</feature>
<dbReference type="GO" id="GO:0022857">
    <property type="term" value="F:transmembrane transporter activity"/>
    <property type="evidence" value="ECO:0007669"/>
    <property type="project" value="TreeGrafter"/>
</dbReference>
<dbReference type="GO" id="GO:0005524">
    <property type="term" value="F:ATP binding"/>
    <property type="evidence" value="ECO:0007669"/>
    <property type="project" value="UniProtKB-KW"/>
</dbReference>
<sequence>MTGVATGEPTQRAVGAAGAQAVRLTDVFVLHRGAGEPVMALRGVDLRVEPGERLLVEGPNGSGKSTLLRTLTGDQQVSAGRVVIGGVDITDLPPRTRDRWRAGAIGYVDQHAGRALLPELTVLDNVALQLRVSGGSLISARTQAMTTLEAVGMQGVASRRIPSLSGGEAQRVAICAAVAHRPALLLADEPTGELDEDAARAVIDLIGTVADRGSAVLLVTHDPRSRRFSPRRIVIRDGRIAEDLHAPGQSDAARGSTPRVGTDGAHPVDSRGWMHIPPSTTGLDVPSPDRTRPLDDSPLVVLDAVSTTFPGRAPLPALTLTLTRGRWWAVTGPSGSGKTTLLHQICGLADPTSGSVSVDGTAWSGLDRRRRADHRRVACAVSTQRTLLVESLTATENLIQECAIRGVSPAGVGRLLADISLAAVADREAAVLSGGERQRLALARALVSAAPVLVLDEPTSQQDELSARRIAALLRTAVRAGRSVISSSHDPLLLAAADEVLDITSGTVTH</sequence>
<dbReference type="PROSITE" id="PS50893">
    <property type="entry name" value="ABC_TRANSPORTER_2"/>
    <property type="match status" value="2"/>
</dbReference>